<dbReference type="PANTHER" id="PTHR11089">
    <property type="entry name" value="GTP-BINDING PROTEIN-RELATED"/>
    <property type="match status" value="1"/>
</dbReference>
<dbReference type="EMBL" id="CAHIKZ030002225">
    <property type="protein sequence ID" value="CAE1283303.1"/>
    <property type="molecule type" value="Genomic_DNA"/>
</dbReference>
<feature type="region of interest" description="Disordered" evidence="6">
    <location>
        <begin position="613"/>
        <end position="638"/>
    </location>
</feature>
<dbReference type="GO" id="GO:0005525">
    <property type="term" value="F:GTP binding"/>
    <property type="evidence" value="ECO:0007669"/>
    <property type="project" value="UniProtKB-KW"/>
</dbReference>
<dbReference type="InterPro" id="IPR027417">
    <property type="entry name" value="P-loop_NTPase"/>
</dbReference>
<keyword evidence="9" id="KW-1185">Reference proteome</keyword>
<dbReference type="Gene3D" id="1.10.1580.10">
    <property type="match status" value="1"/>
</dbReference>
<dbReference type="Gene3D" id="3.40.50.300">
    <property type="entry name" value="P-loop containing nucleotide triphosphate hydrolases"/>
    <property type="match status" value="1"/>
</dbReference>
<dbReference type="GO" id="GO:0005730">
    <property type="term" value="C:nucleolus"/>
    <property type="evidence" value="ECO:0007669"/>
    <property type="project" value="TreeGrafter"/>
</dbReference>
<evidence type="ECO:0000313" key="9">
    <source>
        <dbReference type="Proteomes" id="UP000597762"/>
    </source>
</evidence>
<dbReference type="InterPro" id="IPR050755">
    <property type="entry name" value="TRAFAC_YlqF/YawG_RiboMat"/>
</dbReference>
<dbReference type="FunFam" id="1.10.1580.10:FF:000002">
    <property type="entry name" value="Guanine nucleotide-binding protein-like 3 (nucleolar)-like"/>
    <property type="match status" value="1"/>
</dbReference>
<feature type="domain" description="CP-type G" evidence="7">
    <location>
        <begin position="244"/>
        <end position="428"/>
    </location>
</feature>
<dbReference type="AlphaFoldDB" id="A0A812CYU9"/>
<feature type="region of interest" description="Disordered" evidence="6">
    <location>
        <begin position="133"/>
        <end position="159"/>
    </location>
</feature>
<comment type="caution">
    <text evidence="8">The sequence shown here is derived from an EMBL/GenBank/DDBJ whole genome shotgun (WGS) entry which is preliminary data.</text>
</comment>
<dbReference type="InterPro" id="IPR023179">
    <property type="entry name" value="GTP-bd_ortho_bundle_sf"/>
</dbReference>
<comment type="subcellular location">
    <subcellularLocation>
        <location evidence="1">Nucleus</location>
    </subcellularLocation>
</comment>
<keyword evidence="2" id="KW-0547">Nucleotide-binding</keyword>
<proteinExistence type="predicted"/>
<dbReference type="PROSITE" id="PS51721">
    <property type="entry name" value="G_CP"/>
    <property type="match status" value="1"/>
</dbReference>
<dbReference type="OrthoDB" id="444945at2759"/>
<evidence type="ECO:0000313" key="8">
    <source>
        <dbReference type="EMBL" id="CAE1283303.1"/>
    </source>
</evidence>
<dbReference type="FunFam" id="3.40.50.300:FF:000493">
    <property type="entry name" value="Guanine nucleotide-binding protein-like 3-like protein"/>
    <property type="match status" value="1"/>
</dbReference>
<dbReference type="Pfam" id="PF08701">
    <property type="entry name" value="GN3L_Grn1"/>
    <property type="match status" value="1"/>
</dbReference>
<dbReference type="InterPro" id="IPR006073">
    <property type="entry name" value="GTP-bd"/>
</dbReference>
<dbReference type="Pfam" id="PF01926">
    <property type="entry name" value="MMR_HSR1"/>
    <property type="match status" value="1"/>
</dbReference>
<feature type="compositionally biased region" description="Basic residues" evidence="6">
    <location>
        <begin position="133"/>
        <end position="150"/>
    </location>
</feature>
<feature type="compositionally biased region" description="Low complexity" evidence="6">
    <location>
        <begin position="619"/>
        <end position="633"/>
    </location>
</feature>
<keyword evidence="4" id="KW-0342">GTP-binding</keyword>
<reference evidence="8" key="1">
    <citation type="submission" date="2021-01" db="EMBL/GenBank/DDBJ databases">
        <authorList>
            <person name="Li R."/>
            <person name="Bekaert M."/>
        </authorList>
    </citation>
    <scope>NUCLEOTIDE SEQUENCE</scope>
    <source>
        <strain evidence="8">Farmed</strain>
    </source>
</reference>
<evidence type="ECO:0000256" key="1">
    <source>
        <dbReference type="ARBA" id="ARBA00004123"/>
    </source>
</evidence>
<evidence type="ECO:0000259" key="7">
    <source>
        <dbReference type="PROSITE" id="PS51721"/>
    </source>
</evidence>
<protein>
    <submittedName>
        <fullName evidence="8">NUG1</fullName>
    </submittedName>
</protein>
<organism evidence="8 9">
    <name type="scientific">Acanthosepion pharaonis</name>
    <name type="common">Pharaoh cuttlefish</name>
    <name type="synonym">Sepia pharaonis</name>
    <dbReference type="NCBI Taxonomy" id="158019"/>
    <lineage>
        <taxon>Eukaryota</taxon>
        <taxon>Metazoa</taxon>
        <taxon>Spiralia</taxon>
        <taxon>Lophotrochozoa</taxon>
        <taxon>Mollusca</taxon>
        <taxon>Cephalopoda</taxon>
        <taxon>Coleoidea</taxon>
        <taxon>Decapodiformes</taxon>
        <taxon>Sepiida</taxon>
        <taxon>Sepiina</taxon>
        <taxon>Sepiidae</taxon>
        <taxon>Acanthosepion</taxon>
    </lineage>
</organism>
<feature type="region of interest" description="Disordered" evidence="6">
    <location>
        <begin position="676"/>
        <end position="699"/>
    </location>
</feature>
<dbReference type="InterPro" id="IPR014813">
    <property type="entry name" value="Gnl3_N_dom"/>
</dbReference>
<gene>
    <name evidence="8" type="ORF">SPHA_43959</name>
</gene>
<evidence type="ECO:0000256" key="4">
    <source>
        <dbReference type="ARBA" id="ARBA00023134"/>
    </source>
</evidence>
<evidence type="ECO:0000256" key="2">
    <source>
        <dbReference type="ARBA" id="ARBA00022741"/>
    </source>
</evidence>
<dbReference type="Proteomes" id="UP000597762">
    <property type="component" value="Unassembled WGS sequence"/>
</dbReference>
<sequence length="699" mass="78841">MYELTFHALRDNASRSTSSLRCSSLRIHRYEASCRFFSSFHWFGCVQRIWLERPTERSKTDQTEQSQRSVLTDRQGIVITSPWLISGIFLLKHRVFPFIPCTAIMPSRFKNKQSKRVKAKLRYKIEKKVKEHKRKVKKNAKKNPIKRKRKDPGIPNSLPFKHSVLKEAEDFKVQLKAEKEQRRKMERDAAFNNSRSLEEIMKDVEKDGDIFLRKTGGLQHVYDALKEAKPKAKKPIENSLKTFYKEFKKVIDQADVILEVLDARDPLGTRCKEVEDTVISAGINKKLVLVLNKIDLIPRENAEAWLKYLKNEFPVIPFKTSLQKQKSNLSQSKNVPMWKGLEKKTSNCLGANIMMKLLGNYCRNQGIKTVIRVGVVGLPNTGKSSIINSLKRSRVCAVGATPGLTRSLQEVSLSQSIKLLDSPGVVMSANPSDTSLILKNCVNVPNLADPTIPVAAILRRCNKDELMLRYNLPKFKNASEFLAMLAHKWGFLKKGGAPIAAKAAKVILQHWNSGKISYFTHPPELVSTHISAEIVSEIGKAFDLDSLLEDETKILKTLKPCNPTHLGIEPSSPVSCLMDEDSDNQLVSGADVEAMNDENETEDDNKKELGNVTISLGDSKSNSTASLSTSTAGKSDKVQIEQLNKERKEQYKKMKKKKKKANVLAEELADDVIISMNMNKDSDEEKNSGSDYDVDAYFN</sequence>
<evidence type="ECO:0000256" key="6">
    <source>
        <dbReference type="SAM" id="MobiDB-lite"/>
    </source>
</evidence>
<dbReference type="PANTHER" id="PTHR11089:SF30">
    <property type="entry name" value="GUANINE NUCLEOTIDE-BINDING PROTEIN-LIKE 3 HOMOLOG"/>
    <property type="match status" value="1"/>
</dbReference>
<accession>A0A812CYU9</accession>
<dbReference type="InterPro" id="IPR030378">
    <property type="entry name" value="G_CP_dom"/>
</dbReference>
<dbReference type="CDD" id="cd04178">
    <property type="entry name" value="Nucleostemin_like"/>
    <property type="match status" value="1"/>
</dbReference>
<evidence type="ECO:0000256" key="5">
    <source>
        <dbReference type="ARBA" id="ARBA00023242"/>
    </source>
</evidence>
<dbReference type="SUPFAM" id="SSF52540">
    <property type="entry name" value="P-loop containing nucleoside triphosphate hydrolases"/>
    <property type="match status" value="1"/>
</dbReference>
<keyword evidence="5" id="KW-0539">Nucleus</keyword>
<evidence type="ECO:0000256" key="3">
    <source>
        <dbReference type="ARBA" id="ARBA00023054"/>
    </source>
</evidence>
<name>A0A812CYU9_ACAPH</name>
<keyword evidence="3" id="KW-0175">Coiled coil</keyword>
<dbReference type="PRINTS" id="PR00326">
    <property type="entry name" value="GTP1OBG"/>
</dbReference>